<dbReference type="PRINTS" id="PR00081">
    <property type="entry name" value="GDHRDH"/>
</dbReference>
<sequence length="242" mass="23899">MPAPVAVLGATGATGEALARRLAAAGTPVFLIARDEAKVEDLARELHAGYAVADALDEPALGAAVERAGEGEGLAGLAYCIGSIVLKPLAKTTAADFEQAWRLNVLGAALAVKAAAPALAQANGAVVLFSSVAARSGFPAHAAIGSAKAAVEGLVASLAAELAPRVRINAVAPSLSDTAMAQPLIGTEAMAKGIAALHPIPRLGTADDLAAAAAWLLGPESGWVTGQVLAVDGGRGVVAAKR</sequence>
<dbReference type="InterPro" id="IPR036291">
    <property type="entry name" value="NAD(P)-bd_dom_sf"/>
</dbReference>
<dbReference type="Gene3D" id="3.40.50.720">
    <property type="entry name" value="NAD(P)-binding Rossmann-like Domain"/>
    <property type="match status" value="1"/>
</dbReference>
<dbReference type="RefSeq" id="WP_097280246.1">
    <property type="nucleotide sequence ID" value="NZ_OCNJ01000007.1"/>
</dbReference>
<dbReference type="AlphaFoldDB" id="A0A286GQX4"/>
<dbReference type="PANTHER" id="PTHR43477">
    <property type="entry name" value="DIHYDROANTICAPSIN 7-DEHYDROGENASE"/>
    <property type="match status" value="1"/>
</dbReference>
<gene>
    <name evidence="3" type="ORF">SAMN05421508_107141</name>
</gene>
<dbReference type="EMBL" id="OCNJ01000007">
    <property type="protein sequence ID" value="SOD97961.1"/>
    <property type="molecule type" value="Genomic_DNA"/>
</dbReference>
<evidence type="ECO:0000256" key="2">
    <source>
        <dbReference type="ARBA" id="ARBA00023002"/>
    </source>
</evidence>
<evidence type="ECO:0000256" key="1">
    <source>
        <dbReference type="ARBA" id="ARBA00006484"/>
    </source>
</evidence>
<dbReference type="GO" id="GO:0016491">
    <property type="term" value="F:oxidoreductase activity"/>
    <property type="evidence" value="ECO:0007669"/>
    <property type="project" value="UniProtKB-KW"/>
</dbReference>
<dbReference type="OrthoDB" id="9803333at2"/>
<dbReference type="InterPro" id="IPR051122">
    <property type="entry name" value="SDR_DHRS6-like"/>
</dbReference>
<dbReference type="CDD" id="cd05233">
    <property type="entry name" value="SDR_c"/>
    <property type="match status" value="1"/>
</dbReference>
<keyword evidence="4" id="KW-1185">Reference proteome</keyword>
<reference evidence="3 4" key="1">
    <citation type="submission" date="2017-09" db="EMBL/GenBank/DDBJ databases">
        <authorList>
            <person name="Ehlers B."/>
            <person name="Leendertz F.H."/>
        </authorList>
    </citation>
    <scope>NUCLEOTIDE SEQUENCE [LARGE SCALE GENOMIC DNA]</scope>
    <source>
        <strain evidence="3 4">USBA 140</strain>
    </source>
</reference>
<proteinExistence type="inferred from homology"/>
<dbReference type="InterPro" id="IPR002347">
    <property type="entry name" value="SDR_fam"/>
</dbReference>
<name>A0A286GQX4_9PROT</name>
<dbReference type="SUPFAM" id="SSF51735">
    <property type="entry name" value="NAD(P)-binding Rossmann-fold domains"/>
    <property type="match status" value="1"/>
</dbReference>
<evidence type="ECO:0000313" key="4">
    <source>
        <dbReference type="Proteomes" id="UP000219621"/>
    </source>
</evidence>
<evidence type="ECO:0000313" key="3">
    <source>
        <dbReference type="EMBL" id="SOD97961.1"/>
    </source>
</evidence>
<accession>A0A286GQX4</accession>
<dbReference type="Proteomes" id="UP000219621">
    <property type="component" value="Unassembled WGS sequence"/>
</dbReference>
<dbReference type="Pfam" id="PF13561">
    <property type="entry name" value="adh_short_C2"/>
    <property type="match status" value="1"/>
</dbReference>
<organism evidence="3 4">
    <name type="scientific">Caenispirillum bisanense</name>
    <dbReference type="NCBI Taxonomy" id="414052"/>
    <lineage>
        <taxon>Bacteria</taxon>
        <taxon>Pseudomonadati</taxon>
        <taxon>Pseudomonadota</taxon>
        <taxon>Alphaproteobacteria</taxon>
        <taxon>Rhodospirillales</taxon>
        <taxon>Novispirillaceae</taxon>
        <taxon>Caenispirillum</taxon>
    </lineage>
</organism>
<comment type="similarity">
    <text evidence="1">Belongs to the short-chain dehydrogenases/reductases (SDR) family.</text>
</comment>
<dbReference type="PANTHER" id="PTHR43477:SF1">
    <property type="entry name" value="DIHYDROANTICAPSIN 7-DEHYDROGENASE"/>
    <property type="match status" value="1"/>
</dbReference>
<keyword evidence="2" id="KW-0560">Oxidoreductase</keyword>
<protein>
    <submittedName>
        <fullName evidence="3">NADP-dependent 3-hydroxy acid dehydrogenase YdfG</fullName>
    </submittedName>
</protein>